<dbReference type="STRING" id="340099.Teth39_2266"/>
<evidence type="ECO:0000256" key="3">
    <source>
        <dbReference type="ARBA" id="ARBA00022448"/>
    </source>
</evidence>
<accession>B0K8F5</accession>
<dbReference type="NCBIfam" id="TIGR00801">
    <property type="entry name" value="ncs2"/>
    <property type="match status" value="1"/>
</dbReference>
<dbReference type="Pfam" id="PF00860">
    <property type="entry name" value="Xan_ur_permease"/>
    <property type="match status" value="1"/>
</dbReference>
<evidence type="ECO:0000256" key="8">
    <source>
        <dbReference type="SAM" id="Phobius"/>
    </source>
</evidence>
<keyword evidence="6 8" id="KW-1133">Transmembrane helix</keyword>
<proteinExistence type="inferred from homology"/>
<dbReference type="InterPro" id="IPR006042">
    <property type="entry name" value="Xan_ur_permease"/>
</dbReference>
<dbReference type="PROSITE" id="PS01116">
    <property type="entry name" value="XANTH_URACIL_PERMASE"/>
    <property type="match status" value="1"/>
</dbReference>
<reference evidence="10" key="1">
    <citation type="submission" date="2008-01" db="EMBL/GenBank/DDBJ databases">
        <title>Complete sequence of Thermoanaerobacter pseudethanolicus 39E.</title>
        <authorList>
            <person name="Copeland A."/>
            <person name="Lucas S."/>
            <person name="Lapidus A."/>
            <person name="Barry K."/>
            <person name="Glavina del Rio T."/>
            <person name="Dalin E."/>
            <person name="Tice H."/>
            <person name="Pitluck S."/>
            <person name="Bruce D."/>
            <person name="Goodwin L."/>
            <person name="Saunders E."/>
            <person name="Brettin T."/>
            <person name="Detter J.C."/>
            <person name="Han C."/>
            <person name="Schmutz J."/>
            <person name="Larimer F."/>
            <person name="Land M."/>
            <person name="Hauser L."/>
            <person name="Kyrpides N."/>
            <person name="Lykidis A."/>
            <person name="Hemme C."/>
            <person name="Fields M.W."/>
            <person name="He Z."/>
            <person name="Zhou J."/>
            <person name="Richardson P."/>
        </authorList>
    </citation>
    <scope>NUCLEOTIDE SEQUENCE [LARGE SCALE GENOMIC DNA]</scope>
    <source>
        <strain evidence="10">ATCC 33223 / DSM 2355 / 39E</strain>
    </source>
</reference>
<sequence length="409" mass="42713">MKVLTVGTKELSGPIKEGDKISLLQLLILGLQHTFTMFGATVLVPLLTGLDVGVALFTAGIGTLWFHLVTKRKVPIFLGSSFAFIAPVALVVKQWGVPAAQGGIIVAGLLYGLMAVLVYFLGREFMENLLPPVVTGPIIMVIGLNLAPVAIKSASQNWMVALIVLTTVILVSMYGRGFFKLVPVLVGLIVGYGVSLIFGIVDLKPVQEAALFAVPAFTKPEFNPAAIGLIAPVAVATIVEHVGDVLAVGATVQKDFVKDPGLHRTLIGDGIATSLAGLFGGPANTTYSENTGVLALTGVWKPEVMRVAAVMAMILSTCQKLTALIRTVPEPVIGGISIILFGMIASIGIRTVVENAVDFKKSRNLIISSAILVFGIGGAVVNLWGGIQLGGVGLAAIIGIILNQVLPKE</sequence>
<keyword evidence="4" id="KW-1003">Cell membrane</keyword>
<gene>
    <name evidence="9" type="ordered locus">Teth39_2266</name>
</gene>
<dbReference type="RefSeq" id="WP_009052081.1">
    <property type="nucleotide sequence ID" value="NC_010321.1"/>
</dbReference>
<dbReference type="PANTHER" id="PTHR42810:SF4">
    <property type="entry name" value="URIC ACID TRANSPORTER UACT"/>
    <property type="match status" value="1"/>
</dbReference>
<dbReference type="GO" id="GO:0005886">
    <property type="term" value="C:plasma membrane"/>
    <property type="evidence" value="ECO:0007669"/>
    <property type="project" value="UniProtKB-SubCell"/>
</dbReference>
<keyword evidence="3" id="KW-0813">Transport</keyword>
<dbReference type="EMBL" id="CP000924">
    <property type="protein sequence ID" value="ABY95887.1"/>
    <property type="molecule type" value="Genomic_DNA"/>
</dbReference>
<comment type="subcellular location">
    <subcellularLocation>
        <location evidence="1">Cell membrane</location>
        <topology evidence="1">Multi-pass membrane protein</topology>
    </subcellularLocation>
</comment>
<evidence type="ECO:0000256" key="1">
    <source>
        <dbReference type="ARBA" id="ARBA00004651"/>
    </source>
</evidence>
<evidence type="ECO:0000256" key="6">
    <source>
        <dbReference type="ARBA" id="ARBA00022989"/>
    </source>
</evidence>
<dbReference type="GO" id="GO:0042907">
    <property type="term" value="F:xanthine transmembrane transporter activity"/>
    <property type="evidence" value="ECO:0007669"/>
    <property type="project" value="TreeGrafter"/>
</dbReference>
<feature type="transmembrane region" description="Helical" evidence="8">
    <location>
        <begin position="181"/>
        <end position="201"/>
    </location>
</feature>
<dbReference type="KEGG" id="tpd:Teth39_2266"/>
<feature type="transmembrane region" description="Helical" evidence="8">
    <location>
        <begin position="129"/>
        <end position="151"/>
    </location>
</feature>
<comment type="similarity">
    <text evidence="2">Belongs to the nucleobase:cation symporter-2 (NCS2) (TC 2.A.40) family.</text>
</comment>
<protein>
    <submittedName>
        <fullName evidence="9">Uracil-xanthine permease</fullName>
    </submittedName>
</protein>
<evidence type="ECO:0000313" key="10">
    <source>
        <dbReference type="Proteomes" id="UP000002156"/>
    </source>
</evidence>
<dbReference type="eggNOG" id="COG2233">
    <property type="taxonomic scope" value="Bacteria"/>
</dbReference>
<feature type="transmembrane region" description="Helical" evidence="8">
    <location>
        <begin position="102"/>
        <end position="122"/>
    </location>
</feature>
<evidence type="ECO:0000256" key="5">
    <source>
        <dbReference type="ARBA" id="ARBA00022692"/>
    </source>
</evidence>
<dbReference type="AlphaFoldDB" id="B0K8F5"/>
<dbReference type="InterPro" id="IPR006043">
    <property type="entry name" value="NCS2"/>
</dbReference>
<organism evidence="9 10">
    <name type="scientific">Thermoanaerobacter pseudethanolicus (strain ATCC 33223 / 39E)</name>
    <name type="common">Clostridium thermohydrosulfuricum</name>
    <dbReference type="NCBI Taxonomy" id="340099"/>
    <lineage>
        <taxon>Bacteria</taxon>
        <taxon>Bacillati</taxon>
        <taxon>Bacillota</taxon>
        <taxon>Clostridia</taxon>
        <taxon>Thermoanaerobacterales</taxon>
        <taxon>Thermoanaerobacteraceae</taxon>
        <taxon>Thermoanaerobacter</taxon>
    </lineage>
</organism>
<feature type="transmembrane region" description="Helical" evidence="8">
    <location>
        <begin position="52"/>
        <end position="69"/>
    </location>
</feature>
<name>B0K8F5_THEP3</name>
<evidence type="ECO:0000256" key="2">
    <source>
        <dbReference type="ARBA" id="ARBA00008821"/>
    </source>
</evidence>
<dbReference type="HOGENOM" id="CLU_017959_1_2_9"/>
<feature type="transmembrane region" description="Helical" evidence="8">
    <location>
        <begin position="332"/>
        <end position="353"/>
    </location>
</feature>
<feature type="transmembrane region" description="Helical" evidence="8">
    <location>
        <begin position="21"/>
        <end position="46"/>
    </location>
</feature>
<evidence type="ECO:0000256" key="4">
    <source>
        <dbReference type="ARBA" id="ARBA00022475"/>
    </source>
</evidence>
<evidence type="ECO:0000256" key="7">
    <source>
        <dbReference type="ARBA" id="ARBA00023136"/>
    </source>
</evidence>
<feature type="transmembrane region" description="Helical" evidence="8">
    <location>
        <begin position="157"/>
        <end position="174"/>
    </location>
</feature>
<feature type="transmembrane region" description="Helical" evidence="8">
    <location>
        <begin position="76"/>
        <end position="96"/>
    </location>
</feature>
<keyword evidence="5 8" id="KW-0812">Transmembrane</keyword>
<keyword evidence="10" id="KW-1185">Reference proteome</keyword>
<keyword evidence="7 8" id="KW-0472">Membrane</keyword>
<evidence type="ECO:0000313" key="9">
    <source>
        <dbReference type="EMBL" id="ABY95887.1"/>
    </source>
</evidence>
<dbReference type="PANTHER" id="PTHR42810">
    <property type="entry name" value="PURINE PERMEASE C1399.01C-RELATED"/>
    <property type="match status" value="1"/>
</dbReference>
<dbReference type="Proteomes" id="UP000002156">
    <property type="component" value="Chromosome"/>
</dbReference>
<feature type="transmembrane region" description="Helical" evidence="8">
    <location>
        <begin position="365"/>
        <end position="381"/>
    </location>
</feature>